<dbReference type="Proteomes" id="UP000485058">
    <property type="component" value="Unassembled WGS sequence"/>
</dbReference>
<accession>A0A699ZT03</accession>
<keyword evidence="2" id="KW-1185">Reference proteome</keyword>
<reference evidence="1 2" key="1">
    <citation type="submission" date="2020-02" db="EMBL/GenBank/DDBJ databases">
        <title>Draft genome sequence of Haematococcus lacustris strain NIES-144.</title>
        <authorList>
            <person name="Morimoto D."/>
            <person name="Nakagawa S."/>
            <person name="Yoshida T."/>
            <person name="Sawayama S."/>
        </authorList>
    </citation>
    <scope>NUCLEOTIDE SEQUENCE [LARGE SCALE GENOMIC DNA]</scope>
    <source>
        <strain evidence="1 2">NIES-144</strain>
    </source>
</reference>
<dbReference type="EMBL" id="BLLF01001926">
    <property type="protein sequence ID" value="GFH21896.1"/>
    <property type="molecule type" value="Genomic_DNA"/>
</dbReference>
<gene>
    <name evidence="1" type="ORF">HaLaN_19277</name>
</gene>
<organism evidence="1 2">
    <name type="scientific">Haematococcus lacustris</name>
    <name type="common">Green alga</name>
    <name type="synonym">Haematococcus pluvialis</name>
    <dbReference type="NCBI Taxonomy" id="44745"/>
    <lineage>
        <taxon>Eukaryota</taxon>
        <taxon>Viridiplantae</taxon>
        <taxon>Chlorophyta</taxon>
        <taxon>core chlorophytes</taxon>
        <taxon>Chlorophyceae</taxon>
        <taxon>CS clade</taxon>
        <taxon>Chlamydomonadales</taxon>
        <taxon>Haematococcaceae</taxon>
        <taxon>Haematococcus</taxon>
    </lineage>
</organism>
<sequence>MASAPPIRRPWQCLPHLPYQPAKAETGSLTEAAHTSTCCGTIAATAPSLFRGGWPRILAADGACNGSHLLHKVCGH</sequence>
<protein>
    <submittedName>
        <fullName evidence="1">Uncharacterized protein</fullName>
    </submittedName>
</protein>
<dbReference type="AlphaFoldDB" id="A0A699ZT03"/>
<comment type="caution">
    <text evidence="1">The sequence shown here is derived from an EMBL/GenBank/DDBJ whole genome shotgun (WGS) entry which is preliminary data.</text>
</comment>
<evidence type="ECO:0000313" key="1">
    <source>
        <dbReference type="EMBL" id="GFH21896.1"/>
    </source>
</evidence>
<proteinExistence type="predicted"/>
<name>A0A699ZT03_HAELA</name>
<feature type="non-terminal residue" evidence="1">
    <location>
        <position position="1"/>
    </location>
</feature>
<evidence type="ECO:0000313" key="2">
    <source>
        <dbReference type="Proteomes" id="UP000485058"/>
    </source>
</evidence>